<reference evidence="3 4" key="1">
    <citation type="submission" date="2017-10" db="EMBL/GenBank/DDBJ databases">
        <title>Frigbacter circumglobatus gen. nov. sp. nov., isolated from sediment cultured in situ.</title>
        <authorList>
            <person name="Zhao Z."/>
        </authorList>
    </citation>
    <scope>NUCLEOTIDE SEQUENCE [LARGE SCALE GENOMIC DNA]</scope>
    <source>
        <strain evidence="3 4">ZYL</strain>
    </source>
</reference>
<evidence type="ECO:0000259" key="1">
    <source>
        <dbReference type="Pfam" id="PF07755"/>
    </source>
</evidence>
<evidence type="ECO:0000259" key="2">
    <source>
        <dbReference type="Pfam" id="PF17396"/>
    </source>
</evidence>
<dbReference type="PANTHER" id="PTHR40690">
    <property type="entry name" value="GLL3100 PROTEIN"/>
    <property type="match status" value="1"/>
</dbReference>
<dbReference type="InParanoid" id="A0A2G4YW83"/>
<protein>
    <submittedName>
        <fullName evidence="3">EBNA-1 nuclear protein</fullName>
    </submittedName>
</protein>
<name>A0A2G4YW83_9PROT</name>
<dbReference type="Gene3D" id="3.40.50.300">
    <property type="entry name" value="P-loop containing nucleotide triphosphate hydrolases"/>
    <property type="match status" value="1"/>
</dbReference>
<organism evidence="3 4">
    <name type="scientific">Paremcibacter congregatus</name>
    <dbReference type="NCBI Taxonomy" id="2043170"/>
    <lineage>
        <taxon>Bacteria</taxon>
        <taxon>Pseudomonadati</taxon>
        <taxon>Pseudomonadota</taxon>
        <taxon>Alphaproteobacteria</taxon>
        <taxon>Emcibacterales</taxon>
        <taxon>Emcibacteraceae</taxon>
        <taxon>Paremcibacter</taxon>
    </lineage>
</organism>
<dbReference type="Pfam" id="PF17396">
    <property type="entry name" value="DUF1611_N"/>
    <property type="match status" value="1"/>
</dbReference>
<feature type="domain" description="D-glutamate N-acetyltransferase-like C-terminal" evidence="1">
    <location>
        <begin position="129"/>
        <end position="326"/>
    </location>
</feature>
<dbReference type="EMBL" id="PDEM01000007">
    <property type="protein sequence ID" value="PHZ86523.1"/>
    <property type="molecule type" value="Genomic_DNA"/>
</dbReference>
<dbReference type="InterPro" id="IPR011669">
    <property type="entry name" value="DgcN-like"/>
</dbReference>
<dbReference type="InterPro" id="IPR035402">
    <property type="entry name" value="DgcN-like_N"/>
</dbReference>
<dbReference type="OrthoDB" id="9778498at2"/>
<sequence length="331" mass="35545">MKQPYLLFLGSEKVIENAKTAAGIAYWRPEACKGQFRLEGGTIDLGLPDLDLDEAVAAGIKTLVIGIAPFGGKIEASWVSVILTALEKGLDVAAGLHDRLQDHPEISQIAKTHGRTLYDIRKSDKKFDVGTGEKRTGMRLLTVGTDCAVGKKYASLAIEKEMKSRGVNADYRATGQTGIFIAGTGISVDAVVADFISGAAETLSPANDADHWDIIEGQGSLYHPSYAGVTVGLMHGSQSDKLVLCHNASLTHMDGLPNFPIVDFGACMDGYLSIARLTNRNVEFAGFCINTSKLSERDALDYMQRVEETFGLPCCDPVRTGVAKIVDKLGF</sequence>
<evidence type="ECO:0000313" key="3">
    <source>
        <dbReference type="EMBL" id="PHZ86523.1"/>
    </source>
</evidence>
<dbReference type="InterPro" id="IPR027417">
    <property type="entry name" value="P-loop_NTPase"/>
</dbReference>
<dbReference type="RefSeq" id="WP_099470900.1">
    <property type="nucleotide sequence ID" value="NZ_CP041025.1"/>
</dbReference>
<dbReference type="PIRSF" id="PIRSF026760">
    <property type="entry name" value="UCP026760"/>
    <property type="match status" value="1"/>
</dbReference>
<accession>A0A2G4YW83</accession>
<comment type="caution">
    <text evidence="3">The sequence shown here is derived from an EMBL/GenBank/DDBJ whole genome shotgun (WGS) entry which is preliminary data.</text>
</comment>
<proteinExistence type="predicted"/>
<feature type="domain" description="D-glutamate N-acetyltransferase-like N-terminal" evidence="2">
    <location>
        <begin position="46"/>
        <end position="122"/>
    </location>
</feature>
<dbReference type="Gene3D" id="3.40.50.720">
    <property type="entry name" value="NAD(P)-binding Rossmann-like Domain"/>
    <property type="match status" value="1"/>
</dbReference>
<dbReference type="SUPFAM" id="SSF52540">
    <property type="entry name" value="P-loop containing nucleoside triphosphate hydrolases"/>
    <property type="match status" value="1"/>
</dbReference>
<dbReference type="AlphaFoldDB" id="A0A2G4YW83"/>
<dbReference type="Pfam" id="PF07755">
    <property type="entry name" value="DUF1611"/>
    <property type="match status" value="1"/>
</dbReference>
<dbReference type="InterPro" id="IPR035086">
    <property type="entry name" value="DgcN-like_C"/>
</dbReference>
<dbReference type="PANTHER" id="PTHR40690:SF1">
    <property type="entry name" value="DUF1611 DOMAIN-CONTAINING PROTEIN"/>
    <property type="match status" value="1"/>
</dbReference>
<evidence type="ECO:0000313" key="4">
    <source>
        <dbReference type="Proteomes" id="UP000229730"/>
    </source>
</evidence>
<dbReference type="NCBIfam" id="NF041892">
    <property type="entry name" value="DgcN"/>
    <property type="match status" value="1"/>
</dbReference>
<dbReference type="Proteomes" id="UP000229730">
    <property type="component" value="Unassembled WGS sequence"/>
</dbReference>
<keyword evidence="4" id="KW-1185">Reference proteome</keyword>
<gene>
    <name evidence="3" type="ORF">CRD36_01170</name>
</gene>